<comment type="caution">
    <text evidence="1">The sequence shown here is derived from an EMBL/GenBank/DDBJ whole genome shotgun (WGS) entry which is preliminary data.</text>
</comment>
<reference evidence="1" key="1">
    <citation type="journal article" date="2014" name="Front. Microbiol.">
        <title>High frequency of phylogenetically diverse reductive dehalogenase-homologous genes in deep subseafloor sedimentary metagenomes.</title>
        <authorList>
            <person name="Kawai M."/>
            <person name="Futagami T."/>
            <person name="Toyoda A."/>
            <person name="Takaki Y."/>
            <person name="Nishi S."/>
            <person name="Hori S."/>
            <person name="Arai W."/>
            <person name="Tsubouchi T."/>
            <person name="Morono Y."/>
            <person name="Uchiyama I."/>
            <person name="Ito T."/>
            <person name="Fujiyama A."/>
            <person name="Inagaki F."/>
            <person name="Takami H."/>
        </authorList>
    </citation>
    <scope>NUCLEOTIDE SEQUENCE</scope>
    <source>
        <strain evidence="1">Expedition CK06-06</strain>
    </source>
</reference>
<protein>
    <submittedName>
        <fullName evidence="1">Uncharacterized protein</fullName>
    </submittedName>
</protein>
<name>X1PMQ8_9ZZZZ</name>
<gene>
    <name evidence="1" type="ORF">S06H3_29045</name>
</gene>
<evidence type="ECO:0000313" key="1">
    <source>
        <dbReference type="EMBL" id="GAI32159.1"/>
    </source>
</evidence>
<dbReference type="AlphaFoldDB" id="X1PMQ8"/>
<dbReference type="EMBL" id="BARV01016998">
    <property type="protein sequence ID" value="GAI32159.1"/>
    <property type="molecule type" value="Genomic_DNA"/>
</dbReference>
<sequence>MIDTSGQPRSDEELQEAIDCVKEIMVKHSTILPFFTVHALLILNCLEELQTLRRMIKEARKKRLEQD</sequence>
<feature type="non-terminal residue" evidence="1">
    <location>
        <position position="67"/>
    </location>
</feature>
<accession>X1PMQ8</accession>
<organism evidence="1">
    <name type="scientific">marine sediment metagenome</name>
    <dbReference type="NCBI Taxonomy" id="412755"/>
    <lineage>
        <taxon>unclassified sequences</taxon>
        <taxon>metagenomes</taxon>
        <taxon>ecological metagenomes</taxon>
    </lineage>
</organism>
<proteinExistence type="predicted"/>